<feature type="active site" description="Charge relay system" evidence="9">
    <location>
        <position position="169"/>
    </location>
</feature>
<dbReference type="GO" id="GO:0008241">
    <property type="term" value="F:peptidyl-dipeptidase activity"/>
    <property type="evidence" value="ECO:0007669"/>
    <property type="project" value="UniProtKB-EC"/>
</dbReference>
<dbReference type="CDD" id="cd03145">
    <property type="entry name" value="GAT1_cyanophycinase"/>
    <property type="match status" value="1"/>
</dbReference>
<sequence length="288" mass="30284">MGTLMIIGGAEDRTDNMEVLKRFIALSGGRDQPLVVITAASTVPEKVWPMYEGAFGALEAQQVRHLQIAEREAAEDPALADAILSAKGIFVTGGDQKRLMAIVGGTRAGHALREAWQERGACLAGTSAGASFVCTHMMAEGRAELAPEKGAAKLAPGMGFVPRVVIDQHFSQRHRINRLLSVVAQSPFLLGAGIDENTALIVHGDAGLEVAGEGCVTVVDCRDAHTNIIDIAPGSVPEMVDVRLHLLPAGSAFRADAASGANAGQLPADAKAAPQPLNDFIRYLTKDH</sequence>
<evidence type="ECO:0000256" key="6">
    <source>
        <dbReference type="ARBA" id="ARBA00022670"/>
    </source>
</evidence>
<dbReference type="EC" id="3.4.15.6" evidence="4"/>
<dbReference type="InterPro" id="IPR005320">
    <property type="entry name" value="Peptidase_S51"/>
</dbReference>
<evidence type="ECO:0000256" key="9">
    <source>
        <dbReference type="PIRSR" id="PIRSR032067-1"/>
    </source>
</evidence>
<evidence type="ECO:0000256" key="4">
    <source>
        <dbReference type="ARBA" id="ARBA00013115"/>
    </source>
</evidence>
<comment type="function">
    <text evidence="2">Exopeptidase that catalyzes the hydrolytic cleavage of multi-L-arginyl-poly-L-aspartic acid (cyanophycin; a water-insoluble reserve polymer) into aspartate-arginine dipeptides.</text>
</comment>
<dbReference type="Pfam" id="PF03575">
    <property type="entry name" value="Peptidase_S51"/>
    <property type="match status" value="1"/>
</dbReference>
<dbReference type="AlphaFoldDB" id="A0A4Y9T004"/>
<evidence type="ECO:0000256" key="3">
    <source>
        <dbReference type="ARBA" id="ARBA00006534"/>
    </source>
</evidence>
<feature type="active site" description="Charge relay system" evidence="9">
    <location>
        <position position="127"/>
    </location>
</feature>
<dbReference type="InterPro" id="IPR011811">
    <property type="entry name" value="Peptidase_S51_cyanophycinase"/>
</dbReference>
<evidence type="ECO:0000256" key="5">
    <source>
        <dbReference type="ARBA" id="ARBA00015719"/>
    </source>
</evidence>
<keyword evidence="8" id="KW-0720">Serine protease</keyword>
<dbReference type="GO" id="GO:0004180">
    <property type="term" value="F:carboxypeptidase activity"/>
    <property type="evidence" value="ECO:0007669"/>
    <property type="project" value="UniProtKB-KW"/>
</dbReference>
<comment type="caution">
    <text evidence="10">The sequence shown here is derived from an EMBL/GenBank/DDBJ whole genome shotgun (WGS) entry which is preliminary data.</text>
</comment>
<gene>
    <name evidence="10" type="ORF">E4L98_00960</name>
</gene>
<comment type="catalytic activity">
    <reaction evidence="1">
        <text>[L-4-(L-arginin-2-N-yl)aspartate](n) + H2O = [L-4-(L-arginin-2-N-yl)aspartate](n-1) + L-4-(L-arginin-2-N-yl)aspartate</text>
        <dbReference type="Rhea" id="RHEA:12845"/>
        <dbReference type="Rhea" id="RHEA-COMP:13728"/>
        <dbReference type="Rhea" id="RHEA-COMP:13734"/>
        <dbReference type="ChEBI" id="CHEBI:15377"/>
        <dbReference type="ChEBI" id="CHEBI:137986"/>
        <dbReference type="ChEBI" id="CHEBI:137991"/>
        <dbReference type="EC" id="3.4.15.6"/>
    </reaction>
</comment>
<evidence type="ECO:0000313" key="11">
    <source>
        <dbReference type="Proteomes" id="UP000297729"/>
    </source>
</evidence>
<evidence type="ECO:0000256" key="8">
    <source>
        <dbReference type="ARBA" id="ARBA00022825"/>
    </source>
</evidence>
<evidence type="ECO:0000313" key="10">
    <source>
        <dbReference type="EMBL" id="TFW31163.1"/>
    </source>
</evidence>
<evidence type="ECO:0000256" key="1">
    <source>
        <dbReference type="ARBA" id="ARBA00001092"/>
    </source>
</evidence>
<organism evidence="10 11">
    <name type="scientific">Duganella callida</name>
    <dbReference type="NCBI Taxonomy" id="2561932"/>
    <lineage>
        <taxon>Bacteria</taxon>
        <taxon>Pseudomonadati</taxon>
        <taxon>Pseudomonadota</taxon>
        <taxon>Betaproteobacteria</taxon>
        <taxon>Burkholderiales</taxon>
        <taxon>Oxalobacteraceae</taxon>
        <taxon>Telluria group</taxon>
        <taxon>Duganella</taxon>
    </lineage>
</organism>
<protein>
    <recommendedName>
        <fullName evidence="5">Cyanophycinase</fullName>
        <ecNumber evidence="4">3.4.15.6</ecNumber>
    </recommendedName>
</protein>
<dbReference type="NCBIfam" id="TIGR02069">
    <property type="entry name" value="cyanophycinase"/>
    <property type="match status" value="1"/>
</dbReference>
<keyword evidence="10" id="KW-0121">Carboxypeptidase</keyword>
<dbReference type="PANTHER" id="PTHR36175:SF1">
    <property type="entry name" value="CYANOPHYCINASE"/>
    <property type="match status" value="1"/>
</dbReference>
<evidence type="ECO:0000256" key="2">
    <source>
        <dbReference type="ARBA" id="ARBA00002039"/>
    </source>
</evidence>
<dbReference type="InterPro" id="IPR029062">
    <property type="entry name" value="Class_I_gatase-like"/>
</dbReference>
<dbReference type="SUPFAM" id="SSF52317">
    <property type="entry name" value="Class I glutamine amidotransferase-like"/>
    <property type="match status" value="1"/>
</dbReference>
<dbReference type="PIRSF" id="PIRSF032067">
    <property type="entry name" value="Cyanophycinase"/>
    <property type="match status" value="1"/>
</dbReference>
<keyword evidence="6" id="KW-0645">Protease</keyword>
<reference evidence="10 11" key="1">
    <citation type="submission" date="2019-03" db="EMBL/GenBank/DDBJ databases">
        <title>Draft Genome Sequence of Duganella callidus sp. nov., a Novel Duganella Species Isolated from Cultivated Soil.</title>
        <authorList>
            <person name="Raths R."/>
            <person name="Peta V."/>
            <person name="Bucking H."/>
        </authorList>
    </citation>
    <scope>NUCLEOTIDE SEQUENCE [LARGE SCALE GENOMIC DNA]</scope>
    <source>
        <strain evidence="10 11">DN04</strain>
    </source>
</reference>
<dbReference type="Proteomes" id="UP000297729">
    <property type="component" value="Unassembled WGS sequence"/>
</dbReference>
<dbReference type="RefSeq" id="WP_135199694.1">
    <property type="nucleotide sequence ID" value="NZ_SPVG01000011.1"/>
</dbReference>
<feature type="active site" description="Charge relay system" evidence="9">
    <location>
        <position position="196"/>
    </location>
</feature>
<dbReference type="EMBL" id="SPVG01000011">
    <property type="protein sequence ID" value="TFW31163.1"/>
    <property type="molecule type" value="Genomic_DNA"/>
</dbReference>
<name>A0A4Y9T004_9BURK</name>
<dbReference type="PANTHER" id="PTHR36175">
    <property type="entry name" value="CYANOPHYCINASE"/>
    <property type="match status" value="1"/>
</dbReference>
<dbReference type="Gene3D" id="3.40.50.880">
    <property type="match status" value="1"/>
</dbReference>
<accession>A0A4Y9T004</accession>
<proteinExistence type="inferred from homology"/>
<keyword evidence="7 10" id="KW-0378">Hydrolase</keyword>
<evidence type="ECO:0000256" key="7">
    <source>
        <dbReference type="ARBA" id="ARBA00022801"/>
    </source>
</evidence>
<keyword evidence="11" id="KW-1185">Reference proteome</keyword>
<dbReference type="GO" id="GO:0006508">
    <property type="term" value="P:proteolysis"/>
    <property type="evidence" value="ECO:0007669"/>
    <property type="project" value="UniProtKB-KW"/>
</dbReference>
<dbReference type="GO" id="GO:0008236">
    <property type="term" value="F:serine-type peptidase activity"/>
    <property type="evidence" value="ECO:0007669"/>
    <property type="project" value="UniProtKB-KW"/>
</dbReference>
<dbReference type="OrthoDB" id="9799980at2"/>
<comment type="similarity">
    <text evidence="3">Belongs to the peptidase S51 family.</text>
</comment>